<evidence type="ECO:0000313" key="1">
    <source>
        <dbReference type="EMBL" id="GAA4776772.1"/>
    </source>
</evidence>
<comment type="caution">
    <text evidence="1">The sequence shown here is derived from an EMBL/GenBank/DDBJ whole genome shotgun (WGS) entry which is preliminary data.</text>
</comment>
<evidence type="ECO:0000313" key="2">
    <source>
        <dbReference type="Proteomes" id="UP001500141"/>
    </source>
</evidence>
<proteinExistence type="predicted"/>
<evidence type="ECO:0008006" key="3">
    <source>
        <dbReference type="Google" id="ProtNLM"/>
    </source>
</evidence>
<name>A0ABP9AB56_9FLAO</name>
<gene>
    <name evidence="1" type="ORF">GCM10023230_29920</name>
</gene>
<keyword evidence="2" id="KW-1185">Reference proteome</keyword>
<accession>A0ABP9AB56</accession>
<dbReference type="RefSeq" id="WP_264543058.1">
    <property type="nucleotide sequence ID" value="NZ_BAABIP010000022.1"/>
</dbReference>
<dbReference type="EMBL" id="BAABIP010000022">
    <property type="protein sequence ID" value="GAA4776772.1"/>
    <property type="molecule type" value="Genomic_DNA"/>
</dbReference>
<reference evidence="2" key="1">
    <citation type="journal article" date="2019" name="Int. J. Syst. Evol. Microbiol.">
        <title>The Global Catalogue of Microorganisms (GCM) 10K type strain sequencing project: providing services to taxonomists for standard genome sequencing and annotation.</title>
        <authorList>
            <consortium name="The Broad Institute Genomics Platform"/>
            <consortium name="The Broad Institute Genome Sequencing Center for Infectious Disease"/>
            <person name="Wu L."/>
            <person name="Ma J."/>
        </authorList>
    </citation>
    <scope>NUCLEOTIDE SEQUENCE [LARGE SCALE GENOMIC DNA]</scope>
    <source>
        <strain evidence="2">JCM 18198</strain>
    </source>
</reference>
<protein>
    <recommendedName>
        <fullName evidence="3">MafI family immunity protein</fullName>
    </recommendedName>
</protein>
<sequence>MEQFNITTEQLDSIKSQIESIIEILNSNEMYYDSGVLEDILQMGSGGIVFHHEIDLWEFPEGLEKACDKVYSDVVDFIPDFHQMNEFIEVFLEENEF</sequence>
<organism evidence="1 2">
    <name type="scientific">Flavobacterium hankyongi</name>
    <dbReference type="NCBI Taxonomy" id="1176532"/>
    <lineage>
        <taxon>Bacteria</taxon>
        <taxon>Pseudomonadati</taxon>
        <taxon>Bacteroidota</taxon>
        <taxon>Flavobacteriia</taxon>
        <taxon>Flavobacteriales</taxon>
        <taxon>Flavobacteriaceae</taxon>
        <taxon>Flavobacterium</taxon>
    </lineage>
</organism>
<dbReference type="Proteomes" id="UP001500141">
    <property type="component" value="Unassembled WGS sequence"/>
</dbReference>